<dbReference type="InParanoid" id="A0A078AL00"/>
<comment type="subcellular location">
    <subcellularLocation>
        <location evidence="1 5">Nucleus</location>
    </subcellularLocation>
</comment>
<dbReference type="Pfam" id="PF24882">
    <property type="entry name" value="WHD_ORC2"/>
    <property type="match status" value="1"/>
</dbReference>
<evidence type="ECO:0000256" key="4">
    <source>
        <dbReference type="ARBA" id="ARBA00023242"/>
    </source>
</evidence>
<comment type="similarity">
    <text evidence="2 5">Belongs to the ORC2 family.</text>
</comment>
<dbReference type="OrthoDB" id="289308at2759"/>
<dbReference type="AlphaFoldDB" id="A0A078AL00"/>
<evidence type="ECO:0000259" key="6">
    <source>
        <dbReference type="Pfam" id="PF04084"/>
    </source>
</evidence>
<reference evidence="8 9" key="1">
    <citation type="submission" date="2014-06" db="EMBL/GenBank/DDBJ databases">
        <authorList>
            <person name="Swart Estienne"/>
        </authorList>
    </citation>
    <scope>NUCLEOTIDE SEQUENCE [LARGE SCALE GENOMIC DNA]</scope>
    <source>
        <strain evidence="8 9">130c</strain>
    </source>
</reference>
<comment type="subunit">
    <text evidence="5">Component of the origin recognition complex (ORC).</text>
</comment>
<dbReference type="GO" id="GO:0003688">
    <property type="term" value="F:DNA replication origin binding"/>
    <property type="evidence" value="ECO:0007669"/>
    <property type="project" value="UniProtKB-UniRule"/>
</dbReference>
<organism evidence="8 9">
    <name type="scientific">Stylonychia lemnae</name>
    <name type="common">Ciliate</name>
    <dbReference type="NCBI Taxonomy" id="5949"/>
    <lineage>
        <taxon>Eukaryota</taxon>
        <taxon>Sar</taxon>
        <taxon>Alveolata</taxon>
        <taxon>Ciliophora</taxon>
        <taxon>Intramacronucleata</taxon>
        <taxon>Spirotrichea</taxon>
        <taxon>Stichotrichia</taxon>
        <taxon>Sporadotrichida</taxon>
        <taxon>Oxytrichidae</taxon>
        <taxon>Stylonychinae</taxon>
        <taxon>Stylonychia</taxon>
    </lineage>
</organism>
<keyword evidence="4 5" id="KW-0539">Nucleus</keyword>
<protein>
    <recommendedName>
        <fullName evidence="5">Origin recognition complex subunit 2</fullName>
    </recommendedName>
</protein>
<feature type="domain" description="Origin recognition complex subunit 2 RecA-like" evidence="6">
    <location>
        <begin position="187"/>
        <end position="350"/>
    </location>
</feature>
<proteinExistence type="inferred from homology"/>
<evidence type="ECO:0000313" key="8">
    <source>
        <dbReference type="EMBL" id="CDW82556.1"/>
    </source>
</evidence>
<evidence type="ECO:0000256" key="3">
    <source>
        <dbReference type="ARBA" id="ARBA00022705"/>
    </source>
</evidence>
<keyword evidence="3 5" id="KW-0235">DNA replication</keyword>
<evidence type="ECO:0000259" key="7">
    <source>
        <dbReference type="Pfam" id="PF24882"/>
    </source>
</evidence>
<evidence type="ECO:0000313" key="9">
    <source>
        <dbReference type="Proteomes" id="UP000039865"/>
    </source>
</evidence>
<accession>A0A078AL00</accession>
<comment type="function">
    <text evidence="5">Component of the origin recognition complex (ORC) that binds origins of replication. DNA-binding is ATP-dependent. ORC is required to assemble the pre-replication complex necessary to initiate DNA replication.</text>
</comment>
<dbReference type="InterPro" id="IPR007220">
    <property type="entry name" value="ORC2"/>
</dbReference>
<dbReference type="InterPro" id="IPR056772">
    <property type="entry name" value="RecA-like_ORC2"/>
</dbReference>
<feature type="domain" description="Origin recognition complex subunit 2 winged-helix" evidence="7">
    <location>
        <begin position="405"/>
        <end position="462"/>
    </location>
</feature>
<dbReference type="InterPro" id="IPR056773">
    <property type="entry name" value="WHD_ORC2"/>
</dbReference>
<evidence type="ECO:0000256" key="5">
    <source>
        <dbReference type="RuleBase" id="RU368084"/>
    </source>
</evidence>
<keyword evidence="9" id="KW-1185">Reference proteome</keyword>
<dbReference type="GO" id="GO:0006260">
    <property type="term" value="P:DNA replication"/>
    <property type="evidence" value="ECO:0007669"/>
    <property type="project" value="UniProtKB-UniRule"/>
</dbReference>
<evidence type="ECO:0000256" key="2">
    <source>
        <dbReference type="ARBA" id="ARBA00007421"/>
    </source>
</evidence>
<name>A0A078AL00_STYLE</name>
<dbReference type="PANTHER" id="PTHR14052">
    <property type="entry name" value="ORIGIN RECOGNITION COMPLEX SUBUNIT 2"/>
    <property type="match status" value="1"/>
</dbReference>
<sequence>MSKSMINLMMTISKYLVNNPDFDKNVIEQEDEIEDNQKSRAPRSNGRGQDFLITAYSQNFRDAHFYFPVSQYIFYEYLQSYFETQRQRGKVTEEDEKKGKQILLKGDFINDKSRSNQAAKKDLQNLKKLKVPSKKSFKSDYEDIHPFDDEDNIPNQDLTQLKNDEDAVREQEDTSTKKHLQQKQAILSQLFSQKNFQSWKYFLDCGFNLLIYGIGSKRKLINNFIQHYLQQEPCIILNGFHSATTIKSLTNPIIKFIYKNIPNTKNYNSVVDQIEEIKRVLDKPRPENQFTKIYVIIHSMDVGALKNHEWQQYISELANVRSISLIVSVDHINSGIMWSDSMLDRFNFYASEVNTFEDFDTELEYQSPLFQFKNDNQEVGLLFVFKSMTGNQKKLISIIAQYLLDNPQEKGISYKELMIKCVEQMVCHSNKQMKDGLHEALDHKIVIEKQDDKGHIYLCMNYPVPLLEKIVNDEFK</sequence>
<evidence type="ECO:0000256" key="1">
    <source>
        <dbReference type="ARBA" id="ARBA00004123"/>
    </source>
</evidence>
<dbReference type="GO" id="GO:0005664">
    <property type="term" value="C:nuclear origin of replication recognition complex"/>
    <property type="evidence" value="ECO:0007669"/>
    <property type="project" value="UniProtKB-UniRule"/>
</dbReference>
<dbReference type="PANTHER" id="PTHR14052:SF0">
    <property type="entry name" value="ORIGIN RECOGNITION COMPLEX SUBUNIT 2"/>
    <property type="match status" value="1"/>
</dbReference>
<dbReference type="Proteomes" id="UP000039865">
    <property type="component" value="Unassembled WGS sequence"/>
</dbReference>
<dbReference type="EMBL" id="CCKQ01011023">
    <property type="protein sequence ID" value="CDW82556.1"/>
    <property type="molecule type" value="Genomic_DNA"/>
</dbReference>
<gene>
    <name evidence="8" type="primary">Contig5603.g5997</name>
    <name evidence="8" type="ORF">STYLEM_11589</name>
</gene>
<dbReference type="Pfam" id="PF04084">
    <property type="entry name" value="RecA-like_ORC2"/>
    <property type="match status" value="1"/>
</dbReference>